<dbReference type="OrthoDB" id="9809920at2"/>
<dbReference type="GO" id="GO:0009423">
    <property type="term" value="P:chorismate biosynthetic process"/>
    <property type="evidence" value="ECO:0007669"/>
    <property type="project" value="UniProtKB-UniRule"/>
</dbReference>
<evidence type="ECO:0000313" key="10">
    <source>
        <dbReference type="EMBL" id="KYF62163.1"/>
    </source>
</evidence>
<dbReference type="InterPro" id="IPR036968">
    <property type="entry name" value="Enolpyruvate_Tfrase_sf"/>
</dbReference>
<comment type="pathway">
    <text evidence="1 8">Metabolic intermediate biosynthesis; chorismate biosynthesis; chorismate from D-erythrose 4-phosphate and phosphoenolpyruvate: step 6/7.</text>
</comment>
<dbReference type="PROSITE" id="PS00104">
    <property type="entry name" value="EPSP_SYNTHASE_1"/>
    <property type="match status" value="1"/>
</dbReference>
<feature type="active site" description="Proton acceptor" evidence="8">
    <location>
        <position position="332"/>
    </location>
</feature>
<sequence>MPDLIVHPAERPLIGSVPVPADKSIAHRALLLAGLASGRSRIRGATQGGDIRSTVGALRALGVRVDEPSPDELVVEGVGLSGLRAPSGPIDCGNSGTTMRLLAGILVAQRFPARLVGDASLSRRPMERVAKPLRLRGGRIEGQLDPRKIGEITAPLDVGALPEPHVLSSIEVELPVPCDQVKSALLLSGLFADGPTFVREPTVSRDHTERMLTALDVPLDSVGAMVCLDALRFSGALPAFELDVPGDLSAAAFLLAAAQIVPGSRVTARRVGLNPTRTGLLEVLRDMDSAVAVEFKGEALGEPTGDLHVAFNAGAGLRGGRAGGELASRAMDELPILLALGARARGVTEVFDARELRAQETDRIAAMVSVLGAFGLRCEERTDGLLVEGRPDGPLDAADVDSFGDHRIAMTAAVLGLAARGPTRVRDAGCIATSFPLFVGTLRALGARIEVDSARAA</sequence>
<dbReference type="InterPro" id="IPR006264">
    <property type="entry name" value="EPSP_synthase"/>
</dbReference>
<feature type="binding site" evidence="8">
    <location>
        <position position="407"/>
    </location>
    <ligand>
        <name>phosphoenolpyruvate</name>
        <dbReference type="ChEBI" id="CHEBI:58702"/>
    </ligand>
</feature>
<dbReference type="NCBIfam" id="TIGR01356">
    <property type="entry name" value="aroA"/>
    <property type="match status" value="1"/>
</dbReference>
<dbReference type="InterPro" id="IPR023193">
    <property type="entry name" value="EPSP_synthase_CS"/>
</dbReference>
<comment type="similarity">
    <text evidence="2 8">Belongs to the EPSP synthase family.</text>
</comment>
<comment type="catalytic activity">
    <reaction evidence="7">
        <text>3-phosphoshikimate + phosphoenolpyruvate = 5-O-(1-carboxyvinyl)-3-phosphoshikimate + phosphate</text>
        <dbReference type="Rhea" id="RHEA:21256"/>
        <dbReference type="ChEBI" id="CHEBI:43474"/>
        <dbReference type="ChEBI" id="CHEBI:57701"/>
        <dbReference type="ChEBI" id="CHEBI:58702"/>
        <dbReference type="ChEBI" id="CHEBI:145989"/>
        <dbReference type="EC" id="2.5.1.19"/>
    </reaction>
    <physiologicalReaction direction="left-to-right" evidence="7">
        <dbReference type="Rhea" id="RHEA:21257"/>
    </physiologicalReaction>
</comment>
<dbReference type="CDD" id="cd01556">
    <property type="entry name" value="EPSP_synthase"/>
    <property type="match status" value="1"/>
</dbReference>
<comment type="caution">
    <text evidence="10">The sequence shown here is derived from an EMBL/GenBank/DDBJ whole genome shotgun (WGS) entry which is preliminary data.</text>
</comment>
<keyword evidence="5 8" id="KW-0808">Transferase</keyword>
<comment type="caution">
    <text evidence="8">Lacks conserved residue(s) required for the propagation of feature annotation.</text>
</comment>
<feature type="binding site" evidence="8">
    <location>
        <position position="23"/>
    </location>
    <ligand>
        <name>3-phosphoshikimate</name>
        <dbReference type="ChEBI" id="CHEBI:145989"/>
    </ligand>
</feature>
<accession>A0A150Q2X7</accession>
<dbReference type="GO" id="GO:0008652">
    <property type="term" value="P:amino acid biosynthetic process"/>
    <property type="evidence" value="ECO:0007669"/>
    <property type="project" value="UniProtKB-KW"/>
</dbReference>
<protein>
    <recommendedName>
        <fullName evidence="8">3-phosphoshikimate 1-carboxyvinyltransferase</fullName>
        <ecNumber evidence="8">2.5.1.19</ecNumber>
    </recommendedName>
    <alternativeName>
        <fullName evidence="8">5-enolpyruvylshikimate-3-phosphate synthase</fullName>
        <shortName evidence="8">EPSP synthase</shortName>
        <shortName evidence="8">EPSPS</shortName>
    </alternativeName>
</protein>
<feature type="binding site" evidence="8">
    <location>
        <position position="180"/>
    </location>
    <ligand>
        <name>3-phosphoshikimate</name>
        <dbReference type="ChEBI" id="CHEBI:145989"/>
    </ligand>
</feature>
<keyword evidence="3 8" id="KW-0963">Cytoplasm</keyword>
<keyword evidence="4 8" id="KW-0028">Amino-acid biosynthesis</keyword>
<evidence type="ECO:0000256" key="6">
    <source>
        <dbReference type="ARBA" id="ARBA00023141"/>
    </source>
</evidence>
<dbReference type="InterPro" id="IPR001986">
    <property type="entry name" value="Enolpyruvate_Tfrase_dom"/>
</dbReference>
<dbReference type="PANTHER" id="PTHR21090:SF5">
    <property type="entry name" value="PENTAFUNCTIONAL AROM POLYPEPTIDE"/>
    <property type="match status" value="1"/>
</dbReference>
<feature type="binding site" evidence="8">
    <location>
        <position position="96"/>
    </location>
    <ligand>
        <name>phosphoenolpyruvate</name>
        <dbReference type="ChEBI" id="CHEBI:58702"/>
    </ligand>
</feature>
<dbReference type="HAMAP" id="MF_00210">
    <property type="entry name" value="EPSP_synth"/>
    <property type="match status" value="1"/>
</dbReference>
<comment type="subcellular location">
    <subcellularLocation>
        <location evidence="8">Cytoplasm</location>
    </subcellularLocation>
</comment>
<dbReference type="AlphaFoldDB" id="A0A150Q2X7"/>
<evidence type="ECO:0000256" key="3">
    <source>
        <dbReference type="ARBA" id="ARBA00022490"/>
    </source>
</evidence>
<dbReference type="FunFam" id="3.65.10.10:FF:000005">
    <property type="entry name" value="3-phosphoshikimate 1-carboxyvinyltransferase"/>
    <property type="match status" value="1"/>
</dbReference>
<organism evidence="10 11">
    <name type="scientific">Sorangium cellulosum</name>
    <name type="common">Polyangium cellulosum</name>
    <dbReference type="NCBI Taxonomy" id="56"/>
    <lineage>
        <taxon>Bacteria</taxon>
        <taxon>Pseudomonadati</taxon>
        <taxon>Myxococcota</taxon>
        <taxon>Polyangia</taxon>
        <taxon>Polyangiales</taxon>
        <taxon>Polyangiaceae</taxon>
        <taxon>Sorangium</taxon>
    </lineage>
</organism>
<feature type="binding site" evidence="8">
    <location>
        <position position="124"/>
    </location>
    <ligand>
        <name>phosphoenolpyruvate</name>
        <dbReference type="ChEBI" id="CHEBI:58702"/>
    </ligand>
</feature>
<dbReference type="Proteomes" id="UP000075260">
    <property type="component" value="Unassembled WGS sequence"/>
</dbReference>
<feature type="binding site" evidence="8">
    <location>
        <position position="180"/>
    </location>
    <ligand>
        <name>phosphoenolpyruvate</name>
        <dbReference type="ChEBI" id="CHEBI:58702"/>
    </ligand>
</feature>
<dbReference type="Pfam" id="PF00275">
    <property type="entry name" value="EPSP_synthase"/>
    <property type="match status" value="1"/>
</dbReference>
<keyword evidence="6 8" id="KW-0057">Aromatic amino acid biosynthesis</keyword>
<feature type="binding site" evidence="8">
    <location>
        <position position="23"/>
    </location>
    <ligand>
        <name>phosphoenolpyruvate</name>
        <dbReference type="ChEBI" id="CHEBI:58702"/>
    </ligand>
</feature>
<evidence type="ECO:0000256" key="5">
    <source>
        <dbReference type="ARBA" id="ARBA00022679"/>
    </source>
</evidence>
<comment type="function">
    <text evidence="8">Catalyzes the transfer of the enolpyruvyl moiety of phosphoenolpyruvate (PEP) to the 5-hydroxyl of shikimate-3-phosphate (S3P) to produce enolpyruvyl shikimate-3-phosphate and inorganic phosphate.</text>
</comment>
<dbReference type="PIRSF" id="PIRSF000505">
    <property type="entry name" value="EPSPS"/>
    <property type="match status" value="1"/>
</dbReference>
<evidence type="ECO:0000256" key="1">
    <source>
        <dbReference type="ARBA" id="ARBA00004811"/>
    </source>
</evidence>
<evidence type="ECO:0000313" key="11">
    <source>
        <dbReference type="Proteomes" id="UP000075260"/>
    </source>
</evidence>
<name>A0A150Q2X7_SORCE</name>
<dbReference type="GO" id="GO:0009073">
    <property type="term" value="P:aromatic amino acid family biosynthetic process"/>
    <property type="evidence" value="ECO:0007669"/>
    <property type="project" value="UniProtKB-KW"/>
</dbReference>
<feature type="domain" description="Enolpyruvate transferase" evidence="9">
    <location>
        <begin position="11"/>
        <end position="442"/>
    </location>
</feature>
<dbReference type="Gene3D" id="3.65.10.10">
    <property type="entry name" value="Enolpyruvate transferase domain"/>
    <property type="match status" value="2"/>
</dbReference>
<evidence type="ECO:0000256" key="8">
    <source>
        <dbReference type="HAMAP-Rule" id="MF_00210"/>
    </source>
</evidence>
<feature type="binding site" evidence="8">
    <location>
        <position position="359"/>
    </location>
    <ligand>
        <name>3-phosphoshikimate</name>
        <dbReference type="ChEBI" id="CHEBI:145989"/>
    </ligand>
</feature>
<feature type="binding site" evidence="8">
    <location>
        <position position="24"/>
    </location>
    <ligand>
        <name>3-phosphoshikimate</name>
        <dbReference type="ChEBI" id="CHEBI:145989"/>
    </ligand>
</feature>
<dbReference type="EMBL" id="JEMA01001118">
    <property type="protein sequence ID" value="KYF62163.1"/>
    <property type="molecule type" value="Genomic_DNA"/>
</dbReference>
<dbReference type="EC" id="2.5.1.19" evidence="8"/>
<evidence type="ECO:0000259" key="9">
    <source>
        <dbReference type="Pfam" id="PF00275"/>
    </source>
</evidence>
<dbReference type="InterPro" id="IPR013792">
    <property type="entry name" value="RNA3'P_cycl/enolpyr_Trfase_a/b"/>
</dbReference>
<evidence type="ECO:0000256" key="2">
    <source>
        <dbReference type="ARBA" id="ARBA00009948"/>
    </source>
</evidence>
<dbReference type="PANTHER" id="PTHR21090">
    <property type="entry name" value="AROM/DEHYDROQUINATE SYNTHASE"/>
    <property type="match status" value="1"/>
</dbReference>
<dbReference type="RefSeq" id="WP_061612766.1">
    <property type="nucleotide sequence ID" value="NZ_JEMA01001118.1"/>
</dbReference>
<dbReference type="GO" id="GO:0005737">
    <property type="term" value="C:cytoplasm"/>
    <property type="evidence" value="ECO:0007669"/>
    <property type="project" value="UniProtKB-SubCell"/>
</dbReference>
<comment type="subunit">
    <text evidence="8">Monomer.</text>
</comment>
<feature type="binding site" evidence="8">
    <location>
        <position position="363"/>
    </location>
    <ligand>
        <name>phosphoenolpyruvate</name>
        <dbReference type="ChEBI" id="CHEBI:58702"/>
    </ligand>
</feature>
<dbReference type="SUPFAM" id="SSF55205">
    <property type="entry name" value="EPT/RTPC-like"/>
    <property type="match status" value="1"/>
</dbReference>
<reference evidence="10 11" key="1">
    <citation type="submission" date="2014-02" db="EMBL/GenBank/DDBJ databases">
        <title>The small core and large imbalanced accessory genome model reveals a collaborative survival strategy of Sorangium cellulosum strains in nature.</title>
        <authorList>
            <person name="Han K."/>
            <person name="Peng R."/>
            <person name="Blom J."/>
            <person name="Li Y.-Z."/>
        </authorList>
    </citation>
    <scope>NUCLEOTIDE SEQUENCE [LARGE SCALE GENOMIC DNA]</scope>
    <source>
        <strain evidence="10 11">So0008-312</strain>
    </source>
</reference>
<feature type="binding site" evidence="8">
    <location>
        <position position="332"/>
    </location>
    <ligand>
        <name>3-phosphoshikimate</name>
        <dbReference type="ChEBI" id="CHEBI:145989"/>
    </ligand>
</feature>
<feature type="binding site" evidence="8">
    <location>
        <position position="28"/>
    </location>
    <ligand>
        <name>3-phosphoshikimate</name>
        <dbReference type="ChEBI" id="CHEBI:145989"/>
    </ligand>
</feature>
<proteinExistence type="inferred from homology"/>
<evidence type="ECO:0000256" key="4">
    <source>
        <dbReference type="ARBA" id="ARBA00022605"/>
    </source>
</evidence>
<dbReference type="UniPathway" id="UPA00053">
    <property type="reaction ID" value="UER00089"/>
</dbReference>
<dbReference type="GO" id="GO:0003866">
    <property type="term" value="F:3-phosphoshikimate 1-carboxyvinyltransferase activity"/>
    <property type="evidence" value="ECO:0007669"/>
    <property type="project" value="UniProtKB-UniRule"/>
</dbReference>
<evidence type="ECO:0000256" key="7">
    <source>
        <dbReference type="ARBA" id="ARBA00044633"/>
    </source>
</evidence>
<gene>
    <name evidence="8" type="primary">aroA</name>
    <name evidence="10" type="ORF">BE15_40595</name>
</gene>